<reference evidence="8 9" key="1">
    <citation type="submission" date="2016-02" db="EMBL/GenBank/DDBJ databases">
        <title>Draft genome sequence of Thermodesulfatator sp. S606.</title>
        <authorList>
            <person name="Lai Q."/>
            <person name="Cao J."/>
            <person name="Dupont S."/>
            <person name="Shao Z."/>
            <person name="Jebbar M."/>
            <person name="Alain K."/>
        </authorList>
    </citation>
    <scope>NUCLEOTIDE SEQUENCE [LARGE SCALE GENOMIC DNA]</scope>
    <source>
        <strain evidence="8 9">S606</strain>
    </source>
</reference>
<dbReference type="GO" id="GO:0017004">
    <property type="term" value="P:cytochrome complex assembly"/>
    <property type="evidence" value="ECO:0007669"/>
    <property type="project" value="UniProtKB-KW"/>
</dbReference>
<dbReference type="Proteomes" id="UP000076964">
    <property type="component" value="Unassembled WGS sequence"/>
</dbReference>
<dbReference type="OrthoDB" id="9814290at2"/>
<dbReference type="STRING" id="1795632.TH606_09825"/>
<feature type="transmembrane region" description="Helical" evidence="6">
    <location>
        <begin position="36"/>
        <end position="55"/>
    </location>
</feature>
<sequence length="207" mass="23044">MNLLFFKLALITYIISTVGFFIFAYTQKKEAAKGALYTLILGFGFHTFSIIFRWVEAGHPPLTSLFEATSFTSWGIVLAYLVTIKKIKQAKILGAIIAPIAALLMLYSSLCPKEIFPLPPVLRSLWLPIHAVISILSYGFFILAAASGVFYLIQERQIKKKKLGGWFKRLPSLDTLDRVNELSIKIGFPLLTVGIITGAAWAEKAWG</sequence>
<comment type="subcellular location">
    <subcellularLocation>
        <location evidence="1">Membrane</location>
        <topology evidence="1">Multi-pass membrane protein</topology>
    </subcellularLocation>
</comment>
<feature type="transmembrane region" description="Helical" evidence="6">
    <location>
        <begin position="129"/>
        <end position="153"/>
    </location>
</feature>
<keyword evidence="3" id="KW-0201">Cytochrome c-type biogenesis</keyword>
<dbReference type="EMBL" id="LSFI01000053">
    <property type="protein sequence ID" value="OAG26885.1"/>
    <property type="molecule type" value="Genomic_DNA"/>
</dbReference>
<evidence type="ECO:0000256" key="5">
    <source>
        <dbReference type="ARBA" id="ARBA00023136"/>
    </source>
</evidence>
<evidence type="ECO:0000256" key="1">
    <source>
        <dbReference type="ARBA" id="ARBA00004141"/>
    </source>
</evidence>
<keyword evidence="4 6" id="KW-1133">Transmembrane helix</keyword>
<dbReference type="AlphaFoldDB" id="A0A177E4Q1"/>
<keyword evidence="5 6" id="KW-0472">Membrane</keyword>
<evidence type="ECO:0000256" key="3">
    <source>
        <dbReference type="ARBA" id="ARBA00022748"/>
    </source>
</evidence>
<feature type="transmembrane region" description="Helical" evidence="6">
    <location>
        <begin position="6"/>
        <end position="24"/>
    </location>
</feature>
<dbReference type="GO" id="GO:0020037">
    <property type="term" value="F:heme binding"/>
    <property type="evidence" value="ECO:0007669"/>
    <property type="project" value="InterPro"/>
</dbReference>
<accession>A0A177E4Q1</accession>
<protein>
    <recommendedName>
        <fullName evidence="7">Cytochrome c assembly protein domain-containing protein</fullName>
    </recommendedName>
</protein>
<dbReference type="PANTHER" id="PTHR30071:SF1">
    <property type="entry name" value="CYTOCHROME B_B6 PROTEIN-RELATED"/>
    <property type="match status" value="1"/>
</dbReference>
<feature type="domain" description="Cytochrome c assembly protein" evidence="7">
    <location>
        <begin position="64"/>
        <end position="207"/>
    </location>
</feature>
<feature type="transmembrane region" description="Helical" evidence="6">
    <location>
        <begin position="61"/>
        <end position="83"/>
    </location>
</feature>
<dbReference type="InterPro" id="IPR045062">
    <property type="entry name" value="Cyt_c_biogenesis_CcsA/CcmC"/>
</dbReference>
<evidence type="ECO:0000256" key="4">
    <source>
        <dbReference type="ARBA" id="ARBA00022989"/>
    </source>
</evidence>
<organism evidence="8 9">
    <name type="scientific">Thermodesulfatator autotrophicus</name>
    <dbReference type="NCBI Taxonomy" id="1795632"/>
    <lineage>
        <taxon>Bacteria</taxon>
        <taxon>Pseudomonadati</taxon>
        <taxon>Thermodesulfobacteriota</taxon>
        <taxon>Thermodesulfobacteria</taxon>
        <taxon>Thermodesulfobacteriales</taxon>
        <taxon>Thermodesulfatatoraceae</taxon>
        <taxon>Thermodesulfatator</taxon>
    </lineage>
</organism>
<evidence type="ECO:0000256" key="2">
    <source>
        <dbReference type="ARBA" id="ARBA00022692"/>
    </source>
</evidence>
<dbReference type="Pfam" id="PF01578">
    <property type="entry name" value="Cytochrom_C_asm"/>
    <property type="match status" value="1"/>
</dbReference>
<name>A0A177E4Q1_9BACT</name>
<evidence type="ECO:0000313" key="8">
    <source>
        <dbReference type="EMBL" id="OAG26885.1"/>
    </source>
</evidence>
<feature type="non-terminal residue" evidence="8">
    <location>
        <position position="207"/>
    </location>
</feature>
<dbReference type="RefSeq" id="WP_068543461.1">
    <property type="nucleotide sequence ID" value="NZ_LSFI01000053.1"/>
</dbReference>
<proteinExistence type="predicted"/>
<comment type="caution">
    <text evidence="8">The sequence shown here is derived from an EMBL/GenBank/DDBJ whole genome shotgun (WGS) entry which is preliminary data.</text>
</comment>
<dbReference type="InterPro" id="IPR002541">
    <property type="entry name" value="Cyt_c_assembly"/>
</dbReference>
<gene>
    <name evidence="8" type="ORF">TH606_09825</name>
</gene>
<evidence type="ECO:0000256" key="6">
    <source>
        <dbReference type="SAM" id="Phobius"/>
    </source>
</evidence>
<evidence type="ECO:0000259" key="7">
    <source>
        <dbReference type="Pfam" id="PF01578"/>
    </source>
</evidence>
<keyword evidence="9" id="KW-1185">Reference proteome</keyword>
<dbReference type="PANTHER" id="PTHR30071">
    <property type="entry name" value="HEME EXPORTER PROTEIN C"/>
    <property type="match status" value="1"/>
</dbReference>
<evidence type="ECO:0000313" key="9">
    <source>
        <dbReference type="Proteomes" id="UP000076964"/>
    </source>
</evidence>
<keyword evidence="2 6" id="KW-0812">Transmembrane</keyword>
<feature type="transmembrane region" description="Helical" evidence="6">
    <location>
        <begin position="90"/>
        <end position="109"/>
    </location>
</feature>
<dbReference type="GO" id="GO:0005886">
    <property type="term" value="C:plasma membrane"/>
    <property type="evidence" value="ECO:0007669"/>
    <property type="project" value="TreeGrafter"/>
</dbReference>